<proteinExistence type="predicted"/>
<keyword evidence="2" id="KW-1185">Reference proteome</keyword>
<dbReference type="Proteomes" id="UP000612808">
    <property type="component" value="Unassembled WGS sequence"/>
</dbReference>
<accession>A0A8J3JBN8</accession>
<sequence length="61" mass="6636">MAKRAAARIGPTVCELDGPIPMENRSKTLITDIPASGWLAPASSRRRLRAYFLGVGVARIR</sequence>
<organism evidence="1 2">
    <name type="scientific">Actinocatenispora rupis</name>
    <dbReference type="NCBI Taxonomy" id="519421"/>
    <lineage>
        <taxon>Bacteria</taxon>
        <taxon>Bacillati</taxon>
        <taxon>Actinomycetota</taxon>
        <taxon>Actinomycetes</taxon>
        <taxon>Micromonosporales</taxon>
        <taxon>Micromonosporaceae</taxon>
        <taxon>Actinocatenispora</taxon>
    </lineage>
</organism>
<comment type="caution">
    <text evidence="1">The sequence shown here is derived from an EMBL/GenBank/DDBJ whole genome shotgun (WGS) entry which is preliminary data.</text>
</comment>
<protein>
    <submittedName>
        <fullName evidence="1">Uncharacterized protein</fullName>
    </submittedName>
</protein>
<reference evidence="1" key="1">
    <citation type="submission" date="2021-01" db="EMBL/GenBank/DDBJ databases">
        <title>Whole genome shotgun sequence of Actinocatenispora rupis NBRC 107355.</title>
        <authorList>
            <person name="Komaki H."/>
            <person name="Tamura T."/>
        </authorList>
    </citation>
    <scope>NUCLEOTIDE SEQUENCE</scope>
    <source>
        <strain evidence="1">NBRC 107355</strain>
    </source>
</reference>
<evidence type="ECO:0000313" key="1">
    <source>
        <dbReference type="EMBL" id="GID13809.1"/>
    </source>
</evidence>
<gene>
    <name evidence="1" type="ORF">Aru02nite_46980</name>
</gene>
<dbReference type="EMBL" id="BOMB01000026">
    <property type="protein sequence ID" value="GID13809.1"/>
    <property type="molecule type" value="Genomic_DNA"/>
</dbReference>
<dbReference type="AlphaFoldDB" id="A0A8J3JBN8"/>
<name>A0A8J3JBN8_9ACTN</name>
<evidence type="ECO:0000313" key="2">
    <source>
        <dbReference type="Proteomes" id="UP000612808"/>
    </source>
</evidence>